<sequence length="139" mass="15121">MNIDLLKNVPVQRPAQGLAIVRTAVALILIVHPIHGMMDPAGMRSFGEGLSADGFPLGIALPWLIVALQFTGCLGLVFNRVVVLSCIFNLVVLIVGVFYIHISSGWFVVGAGRNGVEYSLLLIACLSGMMWAYWPRKQQ</sequence>
<feature type="transmembrane region" description="Helical" evidence="1">
    <location>
        <begin position="17"/>
        <end position="35"/>
    </location>
</feature>
<accession>A0A5B8UVX9</accession>
<feature type="transmembrane region" description="Helical" evidence="1">
    <location>
        <begin position="55"/>
        <end position="78"/>
    </location>
</feature>
<protein>
    <submittedName>
        <fullName evidence="2">DoxX family protein</fullName>
    </submittedName>
</protein>
<dbReference type="RefSeq" id="WP_147031638.1">
    <property type="nucleotide sequence ID" value="NZ_CP042436.1"/>
</dbReference>
<feature type="transmembrane region" description="Helical" evidence="1">
    <location>
        <begin position="90"/>
        <end position="109"/>
    </location>
</feature>
<proteinExistence type="predicted"/>
<feature type="transmembrane region" description="Helical" evidence="1">
    <location>
        <begin position="115"/>
        <end position="134"/>
    </location>
</feature>
<name>A0A5B8UVX9_9SPHI</name>
<organism evidence="2 3">
    <name type="scientific">Mucilaginibacter ginsenosidivorans</name>
    <dbReference type="NCBI Taxonomy" id="398053"/>
    <lineage>
        <taxon>Bacteria</taxon>
        <taxon>Pseudomonadati</taxon>
        <taxon>Bacteroidota</taxon>
        <taxon>Sphingobacteriia</taxon>
        <taxon>Sphingobacteriales</taxon>
        <taxon>Sphingobacteriaceae</taxon>
        <taxon>Mucilaginibacter</taxon>
    </lineage>
</organism>
<reference evidence="2 3" key="1">
    <citation type="journal article" date="2017" name="Curr. Microbiol.">
        <title>Mucilaginibacter ginsenosidivorans sp. nov., Isolated from Soil of Ginseng Field.</title>
        <authorList>
            <person name="Kim M.M."/>
            <person name="Siddiqi M.Z."/>
            <person name="Im W.T."/>
        </authorList>
    </citation>
    <scope>NUCLEOTIDE SEQUENCE [LARGE SCALE GENOMIC DNA]</scope>
    <source>
        <strain evidence="2 3">Gsoil 3017</strain>
    </source>
</reference>
<dbReference type="KEGG" id="mgin:FRZ54_10885"/>
<keyword evidence="1" id="KW-1133">Transmembrane helix</keyword>
<dbReference type="EMBL" id="CP042436">
    <property type="protein sequence ID" value="QEC63062.1"/>
    <property type="molecule type" value="Genomic_DNA"/>
</dbReference>
<gene>
    <name evidence="2" type="ORF">FRZ54_10885</name>
</gene>
<dbReference type="AlphaFoldDB" id="A0A5B8UVX9"/>
<dbReference type="Proteomes" id="UP000321479">
    <property type="component" value="Chromosome"/>
</dbReference>
<evidence type="ECO:0000313" key="2">
    <source>
        <dbReference type="EMBL" id="QEC63062.1"/>
    </source>
</evidence>
<keyword evidence="3" id="KW-1185">Reference proteome</keyword>
<keyword evidence="1" id="KW-0812">Transmembrane</keyword>
<keyword evidence="1" id="KW-0472">Membrane</keyword>
<evidence type="ECO:0000256" key="1">
    <source>
        <dbReference type="SAM" id="Phobius"/>
    </source>
</evidence>
<evidence type="ECO:0000313" key="3">
    <source>
        <dbReference type="Proteomes" id="UP000321479"/>
    </source>
</evidence>
<dbReference type="OrthoDB" id="8778559at2"/>